<feature type="transmembrane region" description="Helical" evidence="5">
    <location>
        <begin position="210"/>
        <end position="229"/>
    </location>
</feature>
<reference evidence="7 8" key="1">
    <citation type="submission" date="2016-08" db="EMBL/GenBank/DDBJ databases">
        <title>A Parts List for Fungal Cellulosomes Revealed by Comparative Genomics.</title>
        <authorList>
            <consortium name="DOE Joint Genome Institute"/>
            <person name="Haitjema C.H."/>
            <person name="Gilmore S.P."/>
            <person name="Henske J.K."/>
            <person name="Solomon K.V."/>
            <person name="De Groot R."/>
            <person name="Kuo A."/>
            <person name="Mondo S.J."/>
            <person name="Salamov A.A."/>
            <person name="Labutti K."/>
            <person name="Zhao Z."/>
            <person name="Chiniquy J."/>
            <person name="Barry K."/>
            <person name="Brewer H.M."/>
            <person name="Purvine S.O."/>
            <person name="Wright A.T."/>
            <person name="Boxma B."/>
            <person name="Van Alen T."/>
            <person name="Hackstein J.H."/>
            <person name="Baker S.E."/>
            <person name="Grigoriev I.V."/>
            <person name="O'Malley M.A."/>
        </authorList>
    </citation>
    <scope>NUCLEOTIDE SEQUENCE [LARGE SCALE GENOMIC DNA]</scope>
    <source>
        <strain evidence="7 8">G1</strain>
    </source>
</reference>
<dbReference type="InterPro" id="IPR037185">
    <property type="entry name" value="EmrE-like"/>
</dbReference>
<evidence type="ECO:0000256" key="4">
    <source>
        <dbReference type="ARBA" id="ARBA00023136"/>
    </source>
</evidence>
<organism evidence="7 8">
    <name type="scientific">Neocallimastix californiae</name>
    <dbReference type="NCBI Taxonomy" id="1754190"/>
    <lineage>
        <taxon>Eukaryota</taxon>
        <taxon>Fungi</taxon>
        <taxon>Fungi incertae sedis</taxon>
        <taxon>Chytridiomycota</taxon>
        <taxon>Chytridiomycota incertae sedis</taxon>
        <taxon>Neocallimastigomycetes</taxon>
        <taxon>Neocallimastigales</taxon>
        <taxon>Neocallimastigaceae</taxon>
        <taxon>Neocallimastix</taxon>
    </lineage>
</organism>
<dbReference type="OrthoDB" id="306876at2759"/>
<evidence type="ECO:0000256" key="3">
    <source>
        <dbReference type="ARBA" id="ARBA00022989"/>
    </source>
</evidence>
<feature type="transmembrane region" description="Helical" evidence="5">
    <location>
        <begin position="304"/>
        <end position="322"/>
    </location>
</feature>
<dbReference type="InterPro" id="IPR000620">
    <property type="entry name" value="EamA_dom"/>
</dbReference>
<feature type="transmembrane region" description="Helical" evidence="5">
    <location>
        <begin position="241"/>
        <end position="262"/>
    </location>
</feature>
<evidence type="ECO:0000313" key="7">
    <source>
        <dbReference type="EMBL" id="ORY61082.1"/>
    </source>
</evidence>
<evidence type="ECO:0000256" key="5">
    <source>
        <dbReference type="SAM" id="Phobius"/>
    </source>
</evidence>
<dbReference type="STRING" id="1754190.A0A1Y2DP67"/>
<dbReference type="GO" id="GO:0016020">
    <property type="term" value="C:membrane"/>
    <property type="evidence" value="ECO:0007669"/>
    <property type="project" value="UniProtKB-SubCell"/>
</dbReference>
<evidence type="ECO:0000256" key="2">
    <source>
        <dbReference type="ARBA" id="ARBA00022692"/>
    </source>
</evidence>
<accession>A0A1Y2DP67</accession>
<protein>
    <recommendedName>
        <fullName evidence="6">EamA domain-containing protein</fullName>
    </recommendedName>
</protein>
<dbReference type="PANTHER" id="PTHR22911">
    <property type="entry name" value="ACYL-MALONYL CONDENSING ENZYME-RELATED"/>
    <property type="match status" value="1"/>
</dbReference>
<gene>
    <name evidence="7" type="ORF">LY90DRAFT_668551</name>
</gene>
<dbReference type="AlphaFoldDB" id="A0A1Y2DP67"/>
<proteinExistence type="predicted"/>
<keyword evidence="4 5" id="KW-0472">Membrane</keyword>
<feature type="transmembrane region" description="Helical" evidence="5">
    <location>
        <begin position="122"/>
        <end position="146"/>
    </location>
</feature>
<dbReference type="SUPFAM" id="SSF103481">
    <property type="entry name" value="Multidrug resistance efflux transporter EmrE"/>
    <property type="match status" value="2"/>
</dbReference>
<evidence type="ECO:0000259" key="6">
    <source>
        <dbReference type="Pfam" id="PF00892"/>
    </source>
</evidence>
<feature type="transmembrane region" description="Helical" evidence="5">
    <location>
        <begin position="60"/>
        <end position="80"/>
    </location>
</feature>
<evidence type="ECO:0000256" key="1">
    <source>
        <dbReference type="ARBA" id="ARBA00004141"/>
    </source>
</evidence>
<dbReference type="PANTHER" id="PTHR22911:SF6">
    <property type="entry name" value="SOLUTE CARRIER FAMILY 35 MEMBER G1"/>
    <property type="match status" value="1"/>
</dbReference>
<keyword evidence="3 5" id="KW-1133">Transmembrane helix</keyword>
<sequence length="373" mass="40977">MLEDNDISNKATIDSFSGKNVAINSNYSDSETITIDDENVSLLRSNAPINNRNQNENKEFLGLILMTLSAFAFSTMSLCVKIGNKKYPFFQSVFARSIFQVVGGYVGCKTVKVSPWGHPKHYLLLICRGAFGAIGMTLFFAGMTYLPLADNTVVFFTGPAITAIIAWIILGEQLTVLDGFLSLLSLFGVILVSKPQFLFSNNDNTNYNSVYFLLPLIGASMGAFAYIIVRYIGSGVHYLVHVFYFGVVSTVISAFSLFIFHIQDPIMPESLFDWIIHILIAISAFIGQCLLNRGLQLCAAGPGTLMRNLDVVFAFIFGITILGEVPKWNSITGALIIVGSSVVMGLKKFLQKKKSTTPINRAVSLEESSEDEE</sequence>
<comment type="caution">
    <text evidence="7">The sequence shown here is derived from an EMBL/GenBank/DDBJ whole genome shotgun (WGS) entry which is preliminary data.</text>
</comment>
<dbReference type="EMBL" id="MCOG01000060">
    <property type="protein sequence ID" value="ORY61082.1"/>
    <property type="molecule type" value="Genomic_DNA"/>
</dbReference>
<feature type="transmembrane region" description="Helical" evidence="5">
    <location>
        <begin position="328"/>
        <end position="346"/>
    </location>
</feature>
<feature type="transmembrane region" description="Helical" evidence="5">
    <location>
        <begin position="177"/>
        <end position="198"/>
    </location>
</feature>
<dbReference type="Proteomes" id="UP000193920">
    <property type="component" value="Unassembled WGS sequence"/>
</dbReference>
<name>A0A1Y2DP67_9FUNG</name>
<keyword evidence="2 5" id="KW-0812">Transmembrane</keyword>
<feature type="domain" description="EamA" evidence="6">
    <location>
        <begin position="61"/>
        <end position="193"/>
    </location>
</feature>
<feature type="transmembrane region" description="Helical" evidence="5">
    <location>
        <begin position="152"/>
        <end position="170"/>
    </location>
</feature>
<evidence type="ECO:0000313" key="8">
    <source>
        <dbReference type="Proteomes" id="UP000193920"/>
    </source>
</evidence>
<comment type="subcellular location">
    <subcellularLocation>
        <location evidence="1">Membrane</location>
        <topology evidence="1">Multi-pass membrane protein</topology>
    </subcellularLocation>
</comment>
<feature type="domain" description="EamA" evidence="6">
    <location>
        <begin position="214"/>
        <end position="344"/>
    </location>
</feature>
<keyword evidence="8" id="KW-1185">Reference proteome</keyword>
<dbReference type="Pfam" id="PF00892">
    <property type="entry name" value="EamA"/>
    <property type="match status" value="2"/>
</dbReference>
<feature type="transmembrane region" description="Helical" evidence="5">
    <location>
        <begin position="274"/>
        <end position="292"/>
    </location>
</feature>